<keyword evidence="2" id="KW-1185">Reference proteome</keyword>
<protein>
    <recommendedName>
        <fullName evidence="3">Lipoprotein</fullName>
    </recommendedName>
</protein>
<dbReference type="Proteomes" id="UP000639973">
    <property type="component" value="Unassembled WGS sequence"/>
</dbReference>
<reference evidence="2" key="1">
    <citation type="journal article" date="2019" name="Int. J. Syst. Evol. Microbiol.">
        <title>The Global Catalogue of Microorganisms (GCM) 10K type strain sequencing project: providing services to taxonomists for standard genome sequencing and annotation.</title>
        <authorList>
            <consortium name="The Broad Institute Genomics Platform"/>
            <consortium name="The Broad Institute Genome Sequencing Center for Infectious Disease"/>
            <person name="Wu L."/>
            <person name="Ma J."/>
        </authorList>
    </citation>
    <scope>NUCLEOTIDE SEQUENCE [LARGE SCALE GENOMIC DNA]</scope>
    <source>
        <strain evidence="2">JCM 15442</strain>
    </source>
</reference>
<name>A0ABQ2GAW5_9DEIO</name>
<sequence length="197" mass="20673">MDDMKKMMMAAAAIGLTGLLAGCGSGSAPDGSARGEITKVRTEYRLNNTSGKFVACDNIANNPGRANLTQVAVDFDLAGTVQDITIGLKGGNSTKYDNNFTTTVKGSELPGTGGKYRITFNADSSAADTLLPQSIIVTPASVKVKVVTTNANSRAGFFYPAFRVNTGSDTFTFSGILSYTTDVYTNCTVTQTTDEDV</sequence>
<gene>
    <name evidence="1" type="ORF">GCM10010840_21030</name>
</gene>
<dbReference type="PROSITE" id="PS51257">
    <property type="entry name" value="PROKAR_LIPOPROTEIN"/>
    <property type="match status" value="1"/>
</dbReference>
<evidence type="ECO:0000313" key="2">
    <source>
        <dbReference type="Proteomes" id="UP000639973"/>
    </source>
</evidence>
<evidence type="ECO:0000313" key="1">
    <source>
        <dbReference type="EMBL" id="GGL83052.1"/>
    </source>
</evidence>
<evidence type="ECO:0008006" key="3">
    <source>
        <dbReference type="Google" id="ProtNLM"/>
    </source>
</evidence>
<comment type="caution">
    <text evidence="1">The sequence shown here is derived from an EMBL/GenBank/DDBJ whole genome shotgun (WGS) entry which is preliminary data.</text>
</comment>
<accession>A0ABQ2GAW5</accession>
<proteinExistence type="predicted"/>
<organism evidence="1 2">
    <name type="scientific">Deinococcus aerolatus</name>
    <dbReference type="NCBI Taxonomy" id="522487"/>
    <lineage>
        <taxon>Bacteria</taxon>
        <taxon>Thermotogati</taxon>
        <taxon>Deinococcota</taxon>
        <taxon>Deinococci</taxon>
        <taxon>Deinococcales</taxon>
        <taxon>Deinococcaceae</taxon>
        <taxon>Deinococcus</taxon>
    </lineage>
</organism>
<dbReference type="EMBL" id="BMOL01000009">
    <property type="protein sequence ID" value="GGL83052.1"/>
    <property type="molecule type" value="Genomic_DNA"/>
</dbReference>